<evidence type="ECO:0000313" key="3">
    <source>
        <dbReference type="Proteomes" id="UP001595696"/>
    </source>
</evidence>
<dbReference type="EMBL" id="JBHSAX010000006">
    <property type="protein sequence ID" value="MFC3961781.1"/>
    <property type="molecule type" value="Genomic_DNA"/>
</dbReference>
<reference evidence="3" key="1">
    <citation type="journal article" date="2019" name="Int. J. Syst. Evol. Microbiol.">
        <title>The Global Catalogue of Microorganisms (GCM) 10K type strain sequencing project: providing services to taxonomists for standard genome sequencing and annotation.</title>
        <authorList>
            <consortium name="The Broad Institute Genomics Platform"/>
            <consortium name="The Broad Institute Genome Sequencing Center for Infectious Disease"/>
            <person name="Wu L."/>
            <person name="Ma J."/>
        </authorList>
    </citation>
    <scope>NUCLEOTIDE SEQUENCE [LARGE SCALE GENOMIC DNA]</scope>
    <source>
        <strain evidence="3">CGMCC 4.7330</strain>
    </source>
</reference>
<evidence type="ECO:0000313" key="2">
    <source>
        <dbReference type="EMBL" id="MFC3961781.1"/>
    </source>
</evidence>
<sequence length="240" mass="25280">MSTRLVYVAVRAQRPSALAEFWARLLGWTVTLDRGDRVDIAPPDPGLPGPALTFRAAPPGAPAHASPNRLHLDLASYSPRQQDDRVRLALELGGDHLDIGQGAVPWVVLADPEGNEFCVLEPRPEYVGTGALAAVVVGAAAPARLAAFWSVASGWPVARNGAVAGLRSPTELGAWLEFIPHPGPGDDRLHLELGARAGTAAAERLTAAGAVARPDGGTRFLDPEHNPFCLVEAERGQPTN</sequence>
<comment type="caution">
    <text evidence="2">The sequence shown here is derived from an EMBL/GenBank/DDBJ whole genome shotgun (WGS) entry which is preliminary data.</text>
</comment>
<dbReference type="RefSeq" id="WP_378611535.1">
    <property type="nucleotide sequence ID" value="NZ_JBHSAX010000006.1"/>
</dbReference>
<dbReference type="Pfam" id="PF18029">
    <property type="entry name" value="Glyoxalase_6"/>
    <property type="match status" value="2"/>
</dbReference>
<dbReference type="Proteomes" id="UP001595696">
    <property type="component" value="Unassembled WGS sequence"/>
</dbReference>
<organism evidence="2 3">
    <name type="scientific">Nocardia jiangsuensis</name>
    <dbReference type="NCBI Taxonomy" id="1691563"/>
    <lineage>
        <taxon>Bacteria</taxon>
        <taxon>Bacillati</taxon>
        <taxon>Actinomycetota</taxon>
        <taxon>Actinomycetes</taxon>
        <taxon>Mycobacteriales</taxon>
        <taxon>Nocardiaceae</taxon>
        <taxon>Nocardia</taxon>
    </lineage>
</organism>
<feature type="domain" description="Glyoxalase-like" evidence="1">
    <location>
        <begin position="8"/>
        <end position="120"/>
    </location>
</feature>
<dbReference type="InterPro" id="IPR041581">
    <property type="entry name" value="Glyoxalase_6"/>
</dbReference>
<name>A0ABV8DPA6_9NOCA</name>
<dbReference type="PANTHER" id="PTHR35908">
    <property type="entry name" value="HYPOTHETICAL FUSION PROTEIN"/>
    <property type="match status" value="1"/>
</dbReference>
<keyword evidence="3" id="KW-1185">Reference proteome</keyword>
<feature type="domain" description="Glyoxalase-like" evidence="1">
    <location>
        <begin position="135"/>
        <end position="231"/>
    </location>
</feature>
<protein>
    <submittedName>
        <fullName evidence="2">VOC family protein</fullName>
    </submittedName>
</protein>
<evidence type="ECO:0000259" key="1">
    <source>
        <dbReference type="Pfam" id="PF18029"/>
    </source>
</evidence>
<accession>A0ABV8DPA6</accession>
<dbReference type="PANTHER" id="PTHR35908:SF1">
    <property type="entry name" value="CONSERVED PROTEIN"/>
    <property type="match status" value="1"/>
</dbReference>
<dbReference type="Gene3D" id="3.10.180.10">
    <property type="entry name" value="2,3-Dihydroxybiphenyl 1,2-Dioxygenase, domain 1"/>
    <property type="match status" value="2"/>
</dbReference>
<dbReference type="InterPro" id="IPR029068">
    <property type="entry name" value="Glyas_Bleomycin-R_OHBP_Dase"/>
</dbReference>
<gene>
    <name evidence="2" type="ORF">ACFO0B_07250</name>
</gene>
<dbReference type="SUPFAM" id="SSF54593">
    <property type="entry name" value="Glyoxalase/Bleomycin resistance protein/Dihydroxybiphenyl dioxygenase"/>
    <property type="match status" value="2"/>
</dbReference>
<proteinExistence type="predicted"/>